<feature type="chain" id="PRO_5008393574" evidence="1">
    <location>
        <begin position="22"/>
        <end position="99"/>
    </location>
</feature>
<dbReference type="EMBL" id="LXKA01000320">
    <property type="protein sequence ID" value="OAJ57940.1"/>
    <property type="molecule type" value="Genomic_DNA"/>
</dbReference>
<dbReference type="OrthoDB" id="9008844at2"/>
<name>A0A1A9N5N5_9BURK</name>
<evidence type="ECO:0000256" key="1">
    <source>
        <dbReference type="SAM" id="SignalP"/>
    </source>
</evidence>
<evidence type="ECO:0000313" key="4">
    <source>
        <dbReference type="Proteomes" id="UP000077961"/>
    </source>
</evidence>
<keyword evidence="4" id="KW-1185">Reference proteome</keyword>
<dbReference type="Proteomes" id="UP000077961">
    <property type="component" value="Unassembled WGS sequence"/>
</dbReference>
<evidence type="ECO:0000313" key="2">
    <source>
        <dbReference type="EMBL" id="OAJ57940.1"/>
    </source>
</evidence>
<dbReference type="RefSeq" id="WP_064265403.1">
    <property type="nucleotide sequence ID" value="NZ_LXJZ01000030.1"/>
</dbReference>
<organism evidence="2 5">
    <name type="scientific">Paraburkholderia ginsengiterrae</name>
    <dbReference type="NCBI Taxonomy" id="1462993"/>
    <lineage>
        <taxon>Bacteria</taxon>
        <taxon>Pseudomonadati</taxon>
        <taxon>Pseudomonadota</taxon>
        <taxon>Betaproteobacteria</taxon>
        <taxon>Burkholderiales</taxon>
        <taxon>Burkholderiaceae</taxon>
        <taxon>Paraburkholderia</taxon>
    </lineage>
</organism>
<dbReference type="Proteomes" id="UP000078116">
    <property type="component" value="Unassembled WGS sequence"/>
</dbReference>
<comment type="caution">
    <text evidence="2">The sequence shown here is derived from an EMBL/GenBank/DDBJ whole genome shotgun (WGS) entry which is preliminary data.</text>
</comment>
<feature type="signal peptide" evidence="1">
    <location>
        <begin position="1"/>
        <end position="21"/>
    </location>
</feature>
<accession>A0A1A9N5N5</accession>
<dbReference type="AlphaFoldDB" id="A0A1A9N5N5"/>
<gene>
    <name evidence="3" type="ORF">A6V36_19680</name>
    <name evidence="2" type="ORF">A6V37_29035</name>
</gene>
<protein>
    <submittedName>
        <fullName evidence="2">Uncharacterized protein</fullName>
    </submittedName>
</protein>
<proteinExistence type="predicted"/>
<dbReference type="EMBL" id="LXJZ01000030">
    <property type="protein sequence ID" value="OAJ63064.1"/>
    <property type="molecule type" value="Genomic_DNA"/>
</dbReference>
<keyword evidence="1" id="KW-0732">Signal</keyword>
<sequence>MKKRSLWFAMAPALLFMNVAAAQQYPILDAVANRIVQKYQRASCEQLWQERAEKKGRPRPQGEDMAIQAMHNDPQMRAAFIDRVAAPIANKMFECGMIP</sequence>
<reference evidence="4 5" key="1">
    <citation type="submission" date="2016-04" db="EMBL/GenBank/DDBJ databases">
        <title>Reclassification of Paraburkholderia panaciterrae (Farh et al. 2015) Dobritsa &amp; Samadpour 2016 as a later homotypic synonym of Paraburkholderia ginsengiterrae (Farh et al. 2015) Dobritsa &amp; Samadpour 2016.</title>
        <authorList>
            <person name="Dobritsa A.P."/>
            <person name="Kutumbaka K."/>
            <person name="Samadpour M."/>
        </authorList>
    </citation>
    <scope>NUCLEOTIDE SEQUENCE [LARGE SCALE GENOMIC DNA]</scope>
    <source>
        <strain evidence="2 5">DCY85</strain>
        <strain evidence="3 4">DCY85-1</strain>
    </source>
</reference>
<evidence type="ECO:0000313" key="3">
    <source>
        <dbReference type="EMBL" id="OAJ63064.1"/>
    </source>
</evidence>
<evidence type="ECO:0000313" key="5">
    <source>
        <dbReference type="Proteomes" id="UP000078116"/>
    </source>
</evidence>
<dbReference type="STRING" id="1462993.A6V36_19680"/>